<evidence type="ECO:0000256" key="1">
    <source>
        <dbReference type="SAM" id="Coils"/>
    </source>
</evidence>
<keyword evidence="1" id="KW-0175">Coiled coil</keyword>
<dbReference type="AlphaFoldDB" id="A0AAV1Z3N3"/>
<comment type="caution">
    <text evidence="2">The sequence shown here is derived from an EMBL/GenBank/DDBJ whole genome shotgun (WGS) entry which is preliminary data.</text>
</comment>
<reference evidence="2 3" key="1">
    <citation type="submission" date="2024-04" db="EMBL/GenBank/DDBJ databases">
        <authorList>
            <person name="Rising A."/>
            <person name="Reimegard J."/>
            <person name="Sonavane S."/>
            <person name="Akerstrom W."/>
            <person name="Nylinder S."/>
            <person name="Hedman E."/>
            <person name="Kallberg Y."/>
        </authorList>
    </citation>
    <scope>NUCLEOTIDE SEQUENCE [LARGE SCALE GENOMIC DNA]</scope>
</reference>
<name>A0AAV1Z3N3_9ARAC</name>
<organism evidence="2 3">
    <name type="scientific">Larinioides sclopetarius</name>
    <dbReference type="NCBI Taxonomy" id="280406"/>
    <lineage>
        <taxon>Eukaryota</taxon>
        <taxon>Metazoa</taxon>
        <taxon>Ecdysozoa</taxon>
        <taxon>Arthropoda</taxon>
        <taxon>Chelicerata</taxon>
        <taxon>Arachnida</taxon>
        <taxon>Araneae</taxon>
        <taxon>Araneomorphae</taxon>
        <taxon>Entelegynae</taxon>
        <taxon>Araneoidea</taxon>
        <taxon>Araneidae</taxon>
        <taxon>Larinioides</taxon>
    </lineage>
</organism>
<accession>A0AAV1Z3N3</accession>
<feature type="coiled-coil region" evidence="1">
    <location>
        <begin position="91"/>
        <end position="302"/>
    </location>
</feature>
<dbReference type="Proteomes" id="UP001497382">
    <property type="component" value="Unassembled WGS sequence"/>
</dbReference>
<protein>
    <recommendedName>
        <fullName evidence="4">A kinase anchor protein 9</fullName>
    </recommendedName>
</protein>
<proteinExistence type="predicted"/>
<evidence type="ECO:0000313" key="2">
    <source>
        <dbReference type="EMBL" id="CAL1266089.1"/>
    </source>
</evidence>
<evidence type="ECO:0000313" key="3">
    <source>
        <dbReference type="Proteomes" id="UP001497382"/>
    </source>
</evidence>
<evidence type="ECO:0008006" key="4">
    <source>
        <dbReference type="Google" id="ProtNLM"/>
    </source>
</evidence>
<sequence>MKKASVCKGNKKAQAIKQFNMKLSQGDNKNKPQCVSDSECMVESQAEYIENLQQQIFVLENEVAYLRTYLQESSKQHPSMVAEGERMVKKLADSHNEIKNMKIEIKRKQTTIDLLRSEKDRTQKIVEDLEERFRKEKCKILEDVISLQKERDSLHESNIKIETSLQEINQEHQALQEDYDNLEVKIQQNERERLHDKEILQELMETKEKLQKDLFEAKMIIEAKSSIESDGALKELKTKIEELYEEIETLKRSRDHEHLLRERLSQDNLELIKRHSNIESELAEAKAQLREEQGKLASLEQVHLNTILETSEAKSKEQCLKEEVEHLNQFLKEEKDHSYSLAHQLADEKRFKCREEEKIFHLQQRFDQREENMKLLKTENIVLSRDNIYLKDEVLHFKQQLQAKDQEVLNLKHKVQEMQISVEEFIQSSQAATRLAGERWKQLGQLAQSIQALTCIED</sequence>
<gene>
    <name evidence="2" type="ORF">LARSCL_LOCUS2914</name>
</gene>
<dbReference type="EMBL" id="CAXIEN010000020">
    <property type="protein sequence ID" value="CAL1266089.1"/>
    <property type="molecule type" value="Genomic_DNA"/>
</dbReference>
<keyword evidence="3" id="KW-1185">Reference proteome</keyword>